<protein>
    <submittedName>
        <fullName evidence="2">Uncharacterized protein</fullName>
    </submittedName>
</protein>
<feature type="compositionally biased region" description="Basic and acidic residues" evidence="1">
    <location>
        <begin position="58"/>
        <end position="73"/>
    </location>
</feature>
<feature type="compositionally biased region" description="Low complexity" evidence="1">
    <location>
        <begin position="220"/>
        <end position="231"/>
    </location>
</feature>
<sequence length="331" mass="34985">MANHRAKQQRKRASGVVHHARAFGGGGASQPPSSGATAVTAARARPPPPGRPALSPELLERHATAEAKKHRESLLAGDVDEFFPAPPSDGDGGSAWRRRPDAPARLARQSRAAQSRLSARLERERASLRVSIRKFRPGLGGPSPAKPPPAIPADAVHAQYYQAQMASAAKRLSGLFFHAGCVKRVQKKASATVALCVAGVRPPCGASWPSTASRRRRSAPSRPRASSSASRARVRAAAEEGRGHGPPLGSMVGLKEKLGIKVKEQRAWKQLMAARGDVEAKEAKALEATAVEAVRLGRRMEAHDPLAPLGSAPGHCPGTTVQRPGRNAFSM</sequence>
<feature type="region of interest" description="Disordered" evidence="1">
    <location>
        <begin position="1"/>
        <end position="120"/>
    </location>
</feature>
<gene>
    <name evidence="2" type="ORF">SO694_00207019</name>
</gene>
<feature type="region of interest" description="Disordered" evidence="1">
    <location>
        <begin position="206"/>
        <end position="252"/>
    </location>
</feature>
<organism evidence="2 3">
    <name type="scientific">Aureococcus anophagefferens</name>
    <name type="common">Harmful bloom alga</name>
    <dbReference type="NCBI Taxonomy" id="44056"/>
    <lineage>
        <taxon>Eukaryota</taxon>
        <taxon>Sar</taxon>
        <taxon>Stramenopiles</taxon>
        <taxon>Ochrophyta</taxon>
        <taxon>Pelagophyceae</taxon>
        <taxon>Pelagomonadales</taxon>
        <taxon>Pelagomonadaceae</taxon>
        <taxon>Aureococcus</taxon>
    </lineage>
</organism>
<dbReference type="Proteomes" id="UP001363151">
    <property type="component" value="Unassembled WGS sequence"/>
</dbReference>
<reference evidence="2 3" key="1">
    <citation type="submission" date="2024-03" db="EMBL/GenBank/DDBJ databases">
        <title>Aureococcus anophagefferens CCMP1851 and Kratosvirus quantuckense: Draft genome of a second virus-susceptible host strain in the model system.</title>
        <authorList>
            <person name="Chase E."/>
            <person name="Truchon A.R."/>
            <person name="Schepens W."/>
            <person name="Wilhelm S.W."/>
        </authorList>
    </citation>
    <scope>NUCLEOTIDE SEQUENCE [LARGE SCALE GENOMIC DNA]</scope>
    <source>
        <strain evidence="2 3">CCMP1851</strain>
    </source>
</reference>
<feature type="compositionally biased region" description="Low complexity" evidence="1">
    <location>
        <begin position="29"/>
        <end position="44"/>
    </location>
</feature>
<feature type="compositionally biased region" description="Low complexity" evidence="1">
    <location>
        <begin position="103"/>
        <end position="118"/>
    </location>
</feature>
<evidence type="ECO:0000313" key="3">
    <source>
        <dbReference type="Proteomes" id="UP001363151"/>
    </source>
</evidence>
<feature type="region of interest" description="Disordered" evidence="1">
    <location>
        <begin position="307"/>
        <end position="331"/>
    </location>
</feature>
<evidence type="ECO:0000313" key="2">
    <source>
        <dbReference type="EMBL" id="KAK7234284.1"/>
    </source>
</evidence>
<keyword evidence="3" id="KW-1185">Reference proteome</keyword>
<comment type="caution">
    <text evidence="2">The sequence shown here is derived from an EMBL/GenBank/DDBJ whole genome shotgun (WGS) entry which is preliminary data.</text>
</comment>
<evidence type="ECO:0000256" key="1">
    <source>
        <dbReference type="SAM" id="MobiDB-lite"/>
    </source>
</evidence>
<dbReference type="EMBL" id="JBBJCI010000333">
    <property type="protein sequence ID" value="KAK7234284.1"/>
    <property type="molecule type" value="Genomic_DNA"/>
</dbReference>
<feature type="compositionally biased region" description="Basic residues" evidence="1">
    <location>
        <begin position="1"/>
        <end position="21"/>
    </location>
</feature>
<proteinExistence type="predicted"/>
<accession>A0ABR1FNR2</accession>
<name>A0ABR1FNR2_AURAN</name>